<evidence type="ECO:0000313" key="2">
    <source>
        <dbReference type="EMBL" id="GAA0962759.1"/>
    </source>
</evidence>
<feature type="transmembrane region" description="Helical" evidence="1">
    <location>
        <begin position="12"/>
        <end position="32"/>
    </location>
</feature>
<dbReference type="Proteomes" id="UP001500418">
    <property type="component" value="Unassembled WGS sequence"/>
</dbReference>
<sequence>MAIASRQFLGAAAWVAGVAVWLVLQLAAIAQWENPSYDWGKNYISDIGNTTCGPFTVPGGESFYVCSPGHDLMNIGFVVSGALTALGAVLLWRYWPQSRLTRIAGVLFVLTGLGRVIVGFGPEDVNITMHMIGALAQSPSSVAVLLSAIAIRDTSPALARTGMALGALGLVGAVLALGGQAGITAFHLGVGPGLTERLSSHPIQVWLVVIGTAVMASAFKASRRSEIPATA</sequence>
<evidence type="ECO:0000256" key="1">
    <source>
        <dbReference type="SAM" id="Phobius"/>
    </source>
</evidence>
<evidence type="ECO:0008006" key="4">
    <source>
        <dbReference type="Google" id="ProtNLM"/>
    </source>
</evidence>
<feature type="transmembrane region" description="Helical" evidence="1">
    <location>
        <begin position="103"/>
        <end position="121"/>
    </location>
</feature>
<gene>
    <name evidence="2" type="ORF">GCM10009575_097890</name>
</gene>
<name>A0ABN1RSE6_9ACTN</name>
<organism evidence="2 3">
    <name type="scientific">Streptomyces rhizosphaericus</name>
    <dbReference type="NCBI Taxonomy" id="114699"/>
    <lineage>
        <taxon>Bacteria</taxon>
        <taxon>Bacillati</taxon>
        <taxon>Actinomycetota</taxon>
        <taxon>Actinomycetes</taxon>
        <taxon>Kitasatosporales</taxon>
        <taxon>Streptomycetaceae</taxon>
        <taxon>Streptomyces</taxon>
        <taxon>Streptomyces violaceusniger group</taxon>
    </lineage>
</organism>
<evidence type="ECO:0000313" key="3">
    <source>
        <dbReference type="Proteomes" id="UP001500418"/>
    </source>
</evidence>
<keyword evidence="1" id="KW-0472">Membrane</keyword>
<dbReference type="EMBL" id="BAAAID010000164">
    <property type="protein sequence ID" value="GAA0962759.1"/>
    <property type="molecule type" value="Genomic_DNA"/>
</dbReference>
<protein>
    <recommendedName>
        <fullName evidence="4">DUF998 domain-containing protein</fullName>
    </recommendedName>
</protein>
<dbReference type="Pfam" id="PF06197">
    <property type="entry name" value="DUF998"/>
    <property type="match status" value="1"/>
</dbReference>
<feature type="transmembrane region" description="Helical" evidence="1">
    <location>
        <begin position="127"/>
        <end position="151"/>
    </location>
</feature>
<accession>A0ABN1RSE6</accession>
<feature type="transmembrane region" description="Helical" evidence="1">
    <location>
        <begin position="72"/>
        <end position="91"/>
    </location>
</feature>
<comment type="caution">
    <text evidence="2">The sequence shown here is derived from an EMBL/GenBank/DDBJ whole genome shotgun (WGS) entry which is preliminary data.</text>
</comment>
<feature type="transmembrane region" description="Helical" evidence="1">
    <location>
        <begin position="163"/>
        <end position="183"/>
    </location>
</feature>
<dbReference type="InterPro" id="IPR009339">
    <property type="entry name" value="DUF998"/>
</dbReference>
<reference evidence="2 3" key="1">
    <citation type="journal article" date="2019" name="Int. J. Syst. Evol. Microbiol.">
        <title>The Global Catalogue of Microorganisms (GCM) 10K type strain sequencing project: providing services to taxonomists for standard genome sequencing and annotation.</title>
        <authorList>
            <consortium name="The Broad Institute Genomics Platform"/>
            <consortium name="The Broad Institute Genome Sequencing Center for Infectious Disease"/>
            <person name="Wu L."/>
            <person name="Ma J."/>
        </authorList>
    </citation>
    <scope>NUCLEOTIDE SEQUENCE [LARGE SCALE GENOMIC DNA]</scope>
    <source>
        <strain evidence="2 3">JCM 11444</strain>
    </source>
</reference>
<keyword evidence="1" id="KW-1133">Transmembrane helix</keyword>
<feature type="transmembrane region" description="Helical" evidence="1">
    <location>
        <begin position="203"/>
        <end position="219"/>
    </location>
</feature>
<keyword evidence="3" id="KW-1185">Reference proteome</keyword>
<proteinExistence type="predicted"/>
<keyword evidence="1" id="KW-0812">Transmembrane</keyword>